<feature type="binding site" evidence="3">
    <location>
        <position position="130"/>
    </location>
    <ligand>
        <name>Zn(2+)</name>
        <dbReference type="ChEBI" id="CHEBI:29105"/>
    </ligand>
</feature>
<dbReference type="GO" id="GO:0036054">
    <property type="term" value="F:protein-malonyllysine demalonylase activity"/>
    <property type="evidence" value="ECO:0007669"/>
    <property type="project" value="InterPro"/>
</dbReference>
<comment type="catalytic activity">
    <reaction evidence="3">
        <text>N(6)-acetyl-L-lysyl-[protein] + NAD(+) + H2O = 2''-O-acetyl-ADP-D-ribose + nicotinamide + L-lysyl-[protein]</text>
        <dbReference type="Rhea" id="RHEA:43636"/>
        <dbReference type="Rhea" id="RHEA-COMP:9752"/>
        <dbReference type="Rhea" id="RHEA-COMP:10731"/>
        <dbReference type="ChEBI" id="CHEBI:15377"/>
        <dbReference type="ChEBI" id="CHEBI:17154"/>
        <dbReference type="ChEBI" id="CHEBI:29969"/>
        <dbReference type="ChEBI" id="CHEBI:57540"/>
        <dbReference type="ChEBI" id="CHEBI:61930"/>
        <dbReference type="ChEBI" id="CHEBI:83767"/>
        <dbReference type="EC" id="2.3.1.286"/>
    </reaction>
</comment>
<keyword evidence="1" id="KW-0808">Transferase</keyword>
<comment type="domain">
    <text evidence="3">2 residues (Tyr-67 and Arg-70) present in a large hydrophobic pocket are probably involved in substrate specificity. They are important for desuccinylation activity, but dispensable for deacetylation activity.</text>
</comment>
<dbReference type="AlphaFoldDB" id="A0A2P2DDP2"/>
<dbReference type="Proteomes" id="UP000245206">
    <property type="component" value="Unassembled WGS sequence"/>
</dbReference>
<dbReference type="CDD" id="cd01412">
    <property type="entry name" value="SIRT5_Af1_CobB"/>
    <property type="match status" value="1"/>
</dbReference>
<organism evidence="6 7">
    <name type="scientific">Leptospira ellinghausenii</name>
    <dbReference type="NCBI Taxonomy" id="1917822"/>
    <lineage>
        <taxon>Bacteria</taxon>
        <taxon>Pseudomonadati</taxon>
        <taxon>Spirochaetota</taxon>
        <taxon>Spirochaetia</taxon>
        <taxon>Leptospirales</taxon>
        <taxon>Leptospiraceae</taxon>
        <taxon>Leptospira</taxon>
    </lineage>
</organism>
<dbReference type="RefSeq" id="WP_108959800.1">
    <property type="nucleotide sequence ID" value="NZ_BFAZ01000009.1"/>
</dbReference>
<dbReference type="HAMAP" id="MF_01121">
    <property type="entry name" value="Sirtuin_ClassIII"/>
    <property type="match status" value="1"/>
</dbReference>
<dbReference type="EC" id="2.3.1.286" evidence="3"/>
<evidence type="ECO:0000256" key="2">
    <source>
        <dbReference type="ARBA" id="ARBA00023027"/>
    </source>
</evidence>
<dbReference type="InterPro" id="IPR026590">
    <property type="entry name" value="Ssirtuin_cat_dom"/>
</dbReference>
<dbReference type="InterPro" id="IPR026591">
    <property type="entry name" value="Sirtuin_cat_small_dom_sf"/>
</dbReference>
<evidence type="ECO:0000259" key="5">
    <source>
        <dbReference type="PROSITE" id="PS50305"/>
    </source>
</evidence>
<evidence type="ECO:0000313" key="7">
    <source>
        <dbReference type="Proteomes" id="UP000245206"/>
    </source>
</evidence>
<accession>A0A2P2DDP2</accession>
<dbReference type="GO" id="GO:0008270">
    <property type="term" value="F:zinc ion binding"/>
    <property type="evidence" value="ECO:0007669"/>
    <property type="project" value="UniProtKB-UniRule"/>
</dbReference>
<feature type="binding site" evidence="3">
    <location>
        <position position="127"/>
    </location>
    <ligand>
        <name>Zn(2+)</name>
        <dbReference type="ChEBI" id="CHEBI:29105"/>
    </ligand>
</feature>
<feature type="binding site" evidence="3">
    <location>
        <begin position="215"/>
        <end position="217"/>
    </location>
    <ligand>
        <name>NAD(+)</name>
        <dbReference type="ChEBI" id="CHEBI:57540"/>
    </ligand>
</feature>
<feature type="binding site" evidence="3">
    <location>
        <position position="233"/>
    </location>
    <ligand>
        <name>NAD(+)</name>
        <dbReference type="ChEBI" id="CHEBI:57540"/>
    </ligand>
</feature>
<dbReference type="GO" id="GO:0070403">
    <property type="term" value="F:NAD+ binding"/>
    <property type="evidence" value="ECO:0007669"/>
    <property type="project" value="UniProtKB-UniRule"/>
</dbReference>
<gene>
    <name evidence="3" type="primary">cobB</name>
    <name evidence="6" type="ORF">LPTSP2_20370</name>
</gene>
<dbReference type="InterPro" id="IPR029035">
    <property type="entry name" value="DHS-like_NAD/FAD-binding_dom"/>
</dbReference>
<feature type="binding site" evidence="3">
    <location>
        <begin position="101"/>
        <end position="104"/>
    </location>
    <ligand>
        <name>NAD(+)</name>
        <dbReference type="ChEBI" id="CHEBI:57540"/>
    </ligand>
</feature>
<evidence type="ECO:0000256" key="1">
    <source>
        <dbReference type="ARBA" id="ARBA00022679"/>
    </source>
</evidence>
<keyword evidence="3" id="KW-0479">Metal-binding</keyword>
<comment type="cofactor">
    <cofactor evidence="3">
        <name>Zn(2+)</name>
        <dbReference type="ChEBI" id="CHEBI:29105"/>
    </cofactor>
    <text evidence="3">Binds 1 zinc ion per subunit.</text>
</comment>
<feature type="active site" description="Proton acceptor" evidence="3">
    <location>
        <position position="119"/>
    </location>
</feature>
<keyword evidence="3" id="KW-0963">Cytoplasm</keyword>
<dbReference type="EMBL" id="BFAZ01000009">
    <property type="protein sequence ID" value="GBF42747.1"/>
    <property type="molecule type" value="Genomic_DNA"/>
</dbReference>
<keyword evidence="7" id="KW-1185">Reference proteome</keyword>
<name>A0A2P2DDP2_9LEPT</name>
<feature type="binding site" evidence="3">
    <location>
        <position position="152"/>
    </location>
    <ligand>
        <name>Zn(2+)</name>
        <dbReference type="ChEBI" id="CHEBI:29105"/>
    </ligand>
</feature>
<dbReference type="OrthoDB" id="9800582at2"/>
<evidence type="ECO:0000256" key="3">
    <source>
        <dbReference type="HAMAP-Rule" id="MF_01121"/>
    </source>
</evidence>
<dbReference type="Pfam" id="PF02146">
    <property type="entry name" value="SIR2"/>
    <property type="match status" value="1"/>
</dbReference>
<dbReference type="GO" id="GO:0036055">
    <property type="term" value="F:protein-succinyllysine desuccinylase activity"/>
    <property type="evidence" value="ECO:0007669"/>
    <property type="project" value="UniProtKB-UniRule"/>
</dbReference>
<dbReference type="Gene3D" id="3.30.1600.10">
    <property type="entry name" value="SIR2/SIRT2 'Small Domain"/>
    <property type="match status" value="1"/>
</dbReference>
<reference evidence="7" key="1">
    <citation type="journal article" date="2019" name="Microbiol. Immunol.">
        <title>Molecular and phenotypic characterization of Leptospira johnsonii sp. nov., Leptospira ellinghausenii sp. nov. and Leptospira ryugenii sp. nov. isolated from soil and water in Japan.</title>
        <authorList>
            <person name="Masuzawa T."/>
            <person name="Saito M."/>
            <person name="Nakao R."/>
            <person name="Nikaido Y."/>
            <person name="Matsumoto M."/>
            <person name="Ogawa M."/>
            <person name="Yokoyama M."/>
            <person name="Hidaka Y."/>
            <person name="Tomita J."/>
            <person name="Sakakibara K."/>
            <person name="Suzuki K."/>
            <person name="Yasuda S."/>
            <person name="Sato H."/>
            <person name="Yamaguchi M."/>
            <person name="Yoshida S.I."/>
            <person name="Koizumi N."/>
            <person name="Kawamura Y."/>
        </authorList>
    </citation>
    <scope>NUCLEOTIDE SEQUENCE [LARGE SCALE GENOMIC DNA]</scope>
    <source>
        <strain evidence="7">E18</strain>
    </source>
</reference>
<comment type="function">
    <text evidence="3">NAD-dependent lysine deacetylase and desuccinylase that specifically removes acetyl and succinyl groups on target proteins. Modulates the activities of several proteins which are inactive in their acylated form.</text>
</comment>
<sequence length="251" mass="28043">MDVLPQESLETIRRAKSIIFLTGAGISNESGIPTFRGEGGLWKNFRAEDLATPGAFQKNPELVWEWYDWRRNICKNAKPNPGHLTIANWQKKSNSVSLITQNVDGLHPRAGSESIIELHGNIFRVRCTNCSAKFHLEQVGLDHPGLKFCKHCESLLRPDIVWFGEEYDQTLLTKSWELCKQSQIVFVIGTSANVSVPAQLALTAIRNGALGIEINPAETNLTTSMKHHFGGKSGEVLPKIWNEVFPNEPLD</sequence>
<comment type="similarity">
    <text evidence="3">Belongs to the sirtuin family. Class III subfamily.</text>
</comment>
<comment type="catalytic activity">
    <reaction evidence="3">
        <text>N(6)-succinyl-L-lysyl-[protein] + NAD(+) + H2O = 2''-O-succinyl-ADP-D-ribose + nicotinamide + L-lysyl-[protein]</text>
        <dbReference type="Rhea" id="RHEA:47668"/>
        <dbReference type="Rhea" id="RHEA-COMP:9752"/>
        <dbReference type="Rhea" id="RHEA-COMP:11877"/>
        <dbReference type="ChEBI" id="CHEBI:15377"/>
        <dbReference type="ChEBI" id="CHEBI:17154"/>
        <dbReference type="ChEBI" id="CHEBI:29969"/>
        <dbReference type="ChEBI" id="CHEBI:57540"/>
        <dbReference type="ChEBI" id="CHEBI:87830"/>
        <dbReference type="ChEBI" id="CHEBI:87832"/>
    </reaction>
</comment>
<dbReference type="PANTHER" id="PTHR11085">
    <property type="entry name" value="NAD-DEPENDENT PROTEIN DEACYLASE SIRTUIN-5, MITOCHONDRIAL-RELATED"/>
    <property type="match status" value="1"/>
</dbReference>
<keyword evidence="2 3" id="KW-0520">NAD</keyword>
<evidence type="ECO:0000256" key="4">
    <source>
        <dbReference type="PROSITE-ProRule" id="PRU00236"/>
    </source>
</evidence>
<dbReference type="PANTHER" id="PTHR11085:SF4">
    <property type="entry name" value="NAD-DEPENDENT PROTEIN DEACYLASE"/>
    <property type="match status" value="1"/>
</dbReference>
<feature type="binding site" evidence="3">
    <location>
        <position position="70"/>
    </location>
    <ligand>
        <name>substrate</name>
    </ligand>
</feature>
<protein>
    <recommendedName>
        <fullName evidence="3">NAD-dependent protein deacylase</fullName>
        <ecNumber evidence="3">2.3.1.286</ecNumber>
    </recommendedName>
    <alternativeName>
        <fullName evidence="3">Regulatory protein SIR2 homolog</fullName>
    </alternativeName>
</protein>
<comment type="subcellular location">
    <subcellularLocation>
        <location evidence="3">Cytoplasm</location>
    </subcellularLocation>
</comment>
<dbReference type="PROSITE" id="PS50305">
    <property type="entry name" value="SIRTUIN"/>
    <property type="match status" value="1"/>
</dbReference>
<dbReference type="SUPFAM" id="SSF52467">
    <property type="entry name" value="DHS-like NAD/FAD-binding domain"/>
    <property type="match status" value="1"/>
</dbReference>
<evidence type="ECO:0000313" key="6">
    <source>
        <dbReference type="EMBL" id="GBF42747.1"/>
    </source>
</evidence>
<feature type="binding site" evidence="3">
    <location>
        <position position="149"/>
    </location>
    <ligand>
        <name>Zn(2+)</name>
        <dbReference type="ChEBI" id="CHEBI:29105"/>
    </ligand>
</feature>
<comment type="caution">
    <text evidence="6">The sequence shown here is derived from an EMBL/GenBank/DDBJ whole genome shotgun (WGS) entry which is preliminary data.</text>
</comment>
<dbReference type="Gene3D" id="3.40.50.1220">
    <property type="entry name" value="TPP-binding domain"/>
    <property type="match status" value="1"/>
</dbReference>
<feature type="domain" description="Deacetylase sirtuin-type" evidence="5">
    <location>
        <begin position="1"/>
        <end position="251"/>
    </location>
</feature>
<dbReference type="InterPro" id="IPR027546">
    <property type="entry name" value="Sirtuin_class_III"/>
</dbReference>
<dbReference type="GO" id="GO:0017136">
    <property type="term" value="F:histone deacetylase activity, NAD-dependent"/>
    <property type="evidence" value="ECO:0007669"/>
    <property type="project" value="TreeGrafter"/>
</dbReference>
<comment type="caution">
    <text evidence="3 4">Lacks conserved residue(s) required for the propagation of feature annotation.</text>
</comment>
<dbReference type="InterPro" id="IPR050134">
    <property type="entry name" value="NAD-dep_sirtuin_deacylases"/>
</dbReference>
<feature type="binding site" evidence="3">
    <location>
        <begin position="189"/>
        <end position="191"/>
    </location>
    <ligand>
        <name>NAD(+)</name>
        <dbReference type="ChEBI" id="CHEBI:57540"/>
    </ligand>
</feature>
<dbReference type="GO" id="GO:0005737">
    <property type="term" value="C:cytoplasm"/>
    <property type="evidence" value="ECO:0007669"/>
    <property type="project" value="UniProtKB-SubCell"/>
</dbReference>
<keyword evidence="3" id="KW-0862">Zinc</keyword>
<feature type="binding site" evidence="3">
    <location>
        <position position="67"/>
    </location>
    <ligand>
        <name>substrate</name>
    </ligand>
</feature>
<dbReference type="InterPro" id="IPR003000">
    <property type="entry name" value="Sirtuin"/>
</dbReference>
<proteinExistence type="inferred from homology"/>
<dbReference type="NCBIfam" id="NF001753">
    <property type="entry name" value="PRK00481.1-3"/>
    <property type="match status" value="1"/>
</dbReference>